<evidence type="ECO:0000259" key="6">
    <source>
        <dbReference type="Pfam" id="PF16078"/>
    </source>
</evidence>
<keyword evidence="8" id="KW-1185">Reference proteome</keyword>
<evidence type="ECO:0000313" key="8">
    <source>
        <dbReference type="Proteomes" id="UP000685013"/>
    </source>
</evidence>
<keyword evidence="3 4" id="KW-0687">Ribonucleoprotein</keyword>
<dbReference type="Pfam" id="PF00410">
    <property type="entry name" value="Ribosomal_S8"/>
    <property type="match status" value="1"/>
</dbReference>
<evidence type="ECO:0000313" key="7">
    <source>
        <dbReference type="EMBL" id="KAG6602359.1"/>
    </source>
</evidence>
<dbReference type="FunFam" id="3.30.1490.10:FF:000002">
    <property type="entry name" value="40S ribosomal protein S15a"/>
    <property type="match status" value="1"/>
</dbReference>
<feature type="region of interest" description="Disordered" evidence="5">
    <location>
        <begin position="157"/>
        <end position="177"/>
    </location>
</feature>
<evidence type="ECO:0000256" key="3">
    <source>
        <dbReference type="ARBA" id="ARBA00023274"/>
    </source>
</evidence>
<dbReference type="PANTHER" id="PTHR11758">
    <property type="entry name" value="40S RIBOSOMAL PROTEIN S15A"/>
    <property type="match status" value="1"/>
</dbReference>
<dbReference type="Pfam" id="PF16078">
    <property type="entry name" value="2-oxogl_dehyd_N"/>
    <property type="match status" value="1"/>
</dbReference>
<dbReference type="GO" id="GO:0006412">
    <property type="term" value="P:translation"/>
    <property type="evidence" value="ECO:0007669"/>
    <property type="project" value="InterPro"/>
</dbReference>
<dbReference type="InterPro" id="IPR047863">
    <property type="entry name" value="Ribosomal_uS8_CS"/>
</dbReference>
<feature type="non-terminal residue" evidence="7">
    <location>
        <position position="1"/>
    </location>
</feature>
<dbReference type="EMBL" id="JAGKQH010000004">
    <property type="protein sequence ID" value="KAG6602359.1"/>
    <property type="molecule type" value="Genomic_DNA"/>
</dbReference>
<evidence type="ECO:0000256" key="5">
    <source>
        <dbReference type="SAM" id="MobiDB-lite"/>
    </source>
</evidence>
<comment type="caution">
    <text evidence="7">The sequence shown here is derived from an EMBL/GenBank/DDBJ whole genome shotgun (WGS) entry which is preliminary data.</text>
</comment>
<dbReference type="NCBIfam" id="NF003115">
    <property type="entry name" value="PRK04034.1"/>
    <property type="match status" value="1"/>
</dbReference>
<dbReference type="GO" id="GO:0003735">
    <property type="term" value="F:structural constituent of ribosome"/>
    <property type="evidence" value="ECO:0007669"/>
    <property type="project" value="InterPro"/>
</dbReference>
<dbReference type="GO" id="GO:1990904">
    <property type="term" value="C:ribonucleoprotein complex"/>
    <property type="evidence" value="ECO:0007669"/>
    <property type="project" value="UniProtKB-KW"/>
</dbReference>
<dbReference type="GO" id="GO:0005840">
    <property type="term" value="C:ribosome"/>
    <property type="evidence" value="ECO:0007669"/>
    <property type="project" value="UniProtKB-KW"/>
</dbReference>
<sequence length="406" mass="46321">MGFLLSLFSPLEPWKEALVPAPARRTSRSRLCNCLTMVRVSVLNDALKSMYNAEKRGKRQVMIRPSSKVIIKFLNVMQKHGYIGEFEYVDDHRSGKIVVELNGRLNKCGVISPRFDIGVKEIEGWTARLLPSRQFGFIVLTTSAGIMDHEEARRKNVGGYHSTKRKMSVAHRSPGGSYVGRSRISASQNRYSDSTLFKSRAQGSPGPRLVPLSRLTDSFLDITNSVYLEEVQRAWDADTTSVDESWDSFSREYAFIVDCESISGIFDQFLIRGESKWLRQTGLVVLARLERFLQKSDDNPLLTPEMDSTLRKQIQECNWQVVNASTSVNYFDVLRRQFDDVRNHSGFDKQGTRFKRLSRTKICTLIVKKVHLESLRWIAIIKAFYAFIRIGISTECLRNHTSPCGS</sequence>
<evidence type="ECO:0000256" key="1">
    <source>
        <dbReference type="ARBA" id="ARBA00006471"/>
    </source>
</evidence>
<gene>
    <name evidence="7" type="primary">RPS15AA</name>
    <name evidence="7" type="ORF">SDJN03_07592</name>
</gene>
<keyword evidence="2 4" id="KW-0689">Ribosomal protein</keyword>
<accession>A0AAV6NT27</accession>
<dbReference type="InterPro" id="IPR000630">
    <property type="entry name" value="Ribosomal_uS8"/>
</dbReference>
<dbReference type="AlphaFoldDB" id="A0AAV6NT27"/>
<evidence type="ECO:0000256" key="4">
    <source>
        <dbReference type="RuleBase" id="RU003660"/>
    </source>
</evidence>
<dbReference type="PROSITE" id="PS00053">
    <property type="entry name" value="RIBOSOMAL_S8"/>
    <property type="match status" value="1"/>
</dbReference>
<dbReference type="FunFam" id="3.30.1370.30:FF:000001">
    <property type="entry name" value="40S ribosomal protein S15a"/>
    <property type="match status" value="1"/>
</dbReference>
<evidence type="ECO:0000256" key="2">
    <source>
        <dbReference type="ARBA" id="ARBA00022980"/>
    </source>
</evidence>
<feature type="domain" description="2-oxoglutarate dehydrogenase E1 component N-terminal" evidence="6">
    <location>
        <begin position="217"/>
        <end position="249"/>
    </location>
</feature>
<comment type="similarity">
    <text evidence="1 4">Belongs to the universal ribosomal protein uS8 family.</text>
</comment>
<organism evidence="7 8">
    <name type="scientific">Cucurbita argyrosperma subsp. sororia</name>
    <dbReference type="NCBI Taxonomy" id="37648"/>
    <lineage>
        <taxon>Eukaryota</taxon>
        <taxon>Viridiplantae</taxon>
        <taxon>Streptophyta</taxon>
        <taxon>Embryophyta</taxon>
        <taxon>Tracheophyta</taxon>
        <taxon>Spermatophyta</taxon>
        <taxon>Magnoliopsida</taxon>
        <taxon>eudicotyledons</taxon>
        <taxon>Gunneridae</taxon>
        <taxon>Pentapetalae</taxon>
        <taxon>rosids</taxon>
        <taxon>fabids</taxon>
        <taxon>Cucurbitales</taxon>
        <taxon>Cucurbitaceae</taxon>
        <taxon>Cucurbiteae</taxon>
        <taxon>Cucurbita</taxon>
    </lineage>
</organism>
<dbReference type="InterPro" id="IPR032106">
    <property type="entry name" value="2-oxogl_dehyd_N"/>
</dbReference>
<name>A0AAV6NT27_9ROSI</name>
<protein>
    <submittedName>
        <fullName evidence="7">40S ribosomal protein S15a-1</fullName>
    </submittedName>
</protein>
<dbReference type="Proteomes" id="UP000685013">
    <property type="component" value="Chromosome 4"/>
</dbReference>
<reference evidence="7 8" key="1">
    <citation type="journal article" date="2021" name="Hortic Res">
        <title>The domestication of Cucurbita argyrosperma as revealed by the genome of its wild relative.</title>
        <authorList>
            <person name="Barrera-Redondo J."/>
            <person name="Sanchez-de la Vega G."/>
            <person name="Aguirre-Liguori J.A."/>
            <person name="Castellanos-Morales G."/>
            <person name="Gutierrez-Guerrero Y.T."/>
            <person name="Aguirre-Dugua X."/>
            <person name="Aguirre-Planter E."/>
            <person name="Tenaillon M.I."/>
            <person name="Lira-Saade R."/>
            <person name="Eguiarte L.E."/>
        </authorList>
    </citation>
    <scope>NUCLEOTIDE SEQUENCE [LARGE SCALE GENOMIC DNA]</scope>
    <source>
        <strain evidence="7">JBR-2021</strain>
    </source>
</reference>
<proteinExistence type="inferred from homology"/>